<reference evidence="2" key="1">
    <citation type="submission" date="2021-03" db="EMBL/GenBank/DDBJ databases">
        <title>Draft genome sequence of rust myrtle Austropuccinia psidii MF-1, a brazilian biotype.</title>
        <authorList>
            <person name="Quecine M.C."/>
            <person name="Pachon D.M.R."/>
            <person name="Bonatelli M.L."/>
            <person name="Correr F.H."/>
            <person name="Franceschini L.M."/>
            <person name="Leite T.F."/>
            <person name="Margarido G.R.A."/>
            <person name="Almeida C.A."/>
            <person name="Ferrarezi J.A."/>
            <person name="Labate C.A."/>
        </authorList>
    </citation>
    <scope>NUCLEOTIDE SEQUENCE</scope>
    <source>
        <strain evidence="2">MF-1</strain>
    </source>
</reference>
<evidence type="ECO:0000256" key="1">
    <source>
        <dbReference type="SAM" id="MobiDB-lite"/>
    </source>
</evidence>
<feature type="region of interest" description="Disordered" evidence="1">
    <location>
        <begin position="41"/>
        <end position="86"/>
    </location>
</feature>
<dbReference type="Proteomes" id="UP000765509">
    <property type="component" value="Unassembled WGS sequence"/>
</dbReference>
<accession>A0A9Q3BC95</accession>
<gene>
    <name evidence="2" type="ORF">O181_002434</name>
</gene>
<sequence length="86" mass="9782">MIIAKGWNPNRNFRLLDNRSARIRRNQATIKEIEEMLNQKEHTLTPLGSQGVVSQPDSPVASSHSRNRRSVAKGHHDSKSQVVSRR</sequence>
<evidence type="ECO:0000313" key="2">
    <source>
        <dbReference type="EMBL" id="MBW0462719.1"/>
    </source>
</evidence>
<evidence type="ECO:0000313" key="3">
    <source>
        <dbReference type="Proteomes" id="UP000765509"/>
    </source>
</evidence>
<dbReference type="EMBL" id="AVOT02000403">
    <property type="protein sequence ID" value="MBW0462719.1"/>
    <property type="molecule type" value="Genomic_DNA"/>
</dbReference>
<comment type="caution">
    <text evidence="2">The sequence shown here is derived from an EMBL/GenBank/DDBJ whole genome shotgun (WGS) entry which is preliminary data.</text>
</comment>
<feature type="compositionally biased region" description="Polar residues" evidence="1">
    <location>
        <begin position="46"/>
        <end position="64"/>
    </location>
</feature>
<keyword evidence="3" id="KW-1185">Reference proteome</keyword>
<proteinExistence type="predicted"/>
<organism evidence="2 3">
    <name type="scientific">Austropuccinia psidii MF-1</name>
    <dbReference type="NCBI Taxonomy" id="1389203"/>
    <lineage>
        <taxon>Eukaryota</taxon>
        <taxon>Fungi</taxon>
        <taxon>Dikarya</taxon>
        <taxon>Basidiomycota</taxon>
        <taxon>Pucciniomycotina</taxon>
        <taxon>Pucciniomycetes</taxon>
        <taxon>Pucciniales</taxon>
        <taxon>Sphaerophragmiaceae</taxon>
        <taxon>Austropuccinia</taxon>
    </lineage>
</organism>
<dbReference type="AlphaFoldDB" id="A0A9Q3BC95"/>
<protein>
    <submittedName>
        <fullName evidence="2">Uncharacterized protein</fullName>
    </submittedName>
</protein>
<name>A0A9Q3BC95_9BASI</name>